<reference evidence="2" key="1">
    <citation type="submission" date="2020-05" db="EMBL/GenBank/DDBJ databases">
        <title>Classification of alakaliphilic streptomycetes isolated from an alkaline soil next to Lonar Crater, India and a proposal for the recognition of Streptomyces alkaliterrae sp. nov.</title>
        <authorList>
            <person name="Golinska P."/>
        </authorList>
    </citation>
    <scope>NUCLEOTIDE SEQUENCE [LARGE SCALE GENOMIC DNA]</scope>
    <source>
        <strain evidence="2">OF3</strain>
    </source>
</reference>
<accession>A0A7W3WRM3</accession>
<dbReference type="AlphaFoldDB" id="A0A7W3WRM3"/>
<organism evidence="1 2">
    <name type="scientific">Streptomyces alkaliterrae</name>
    <dbReference type="NCBI Taxonomy" id="2213162"/>
    <lineage>
        <taxon>Bacteria</taxon>
        <taxon>Bacillati</taxon>
        <taxon>Actinomycetota</taxon>
        <taxon>Actinomycetes</taxon>
        <taxon>Kitasatosporales</taxon>
        <taxon>Streptomycetaceae</taxon>
        <taxon>Streptomyces</taxon>
    </lineage>
</organism>
<protein>
    <submittedName>
        <fullName evidence="1">Uncharacterized protein</fullName>
    </submittedName>
</protein>
<evidence type="ECO:0000313" key="2">
    <source>
        <dbReference type="Proteomes" id="UP000525686"/>
    </source>
</evidence>
<proteinExistence type="predicted"/>
<gene>
    <name evidence="1" type="ORF">H3146_28275</name>
</gene>
<sequence length="115" mass="11712">THARVLVTPATVEGVAATRSVLDWMGGLHTSMLPTTVVALAHAVPDTALDEAKAVERLGVGGPAVVSIPYDRHLAAGGAIQTELLGEHTREAAARLAAACMARANSGGQTGRPRA</sequence>
<dbReference type="EMBL" id="JABJWZ010000717">
    <property type="protein sequence ID" value="MBB1257196.1"/>
    <property type="molecule type" value="Genomic_DNA"/>
</dbReference>
<comment type="caution">
    <text evidence="1">The sequence shown here is derived from an EMBL/GenBank/DDBJ whole genome shotgun (WGS) entry which is preliminary data.</text>
</comment>
<name>A0A7W3WRM3_9ACTN</name>
<evidence type="ECO:0000313" key="1">
    <source>
        <dbReference type="EMBL" id="MBB1257196.1"/>
    </source>
</evidence>
<dbReference type="Proteomes" id="UP000525686">
    <property type="component" value="Unassembled WGS sequence"/>
</dbReference>
<feature type="non-terminal residue" evidence="1">
    <location>
        <position position="1"/>
    </location>
</feature>